<dbReference type="InterPro" id="IPR036568">
    <property type="entry name" value="GGCT-like_sf"/>
</dbReference>
<evidence type="ECO:0000256" key="1">
    <source>
        <dbReference type="ARBA" id="ARBA00022679"/>
    </source>
</evidence>
<name>F8AVF5_9ACTN</name>
<dbReference type="SUPFAM" id="SSF110857">
    <property type="entry name" value="Gamma-glutamyl cyclotransferase-like"/>
    <property type="match status" value="1"/>
</dbReference>
<dbReference type="CDD" id="cd06661">
    <property type="entry name" value="GGCT_like"/>
    <property type="match status" value="1"/>
</dbReference>
<dbReference type="PANTHER" id="PTHR31544">
    <property type="entry name" value="AIG2-LIKE PROTEIN D"/>
    <property type="match status" value="1"/>
</dbReference>
<reference evidence="4 5" key="1">
    <citation type="submission" date="2011-05" db="EMBL/GenBank/DDBJ databases">
        <title>Complete sequence of chromosome of Frankia symbiont of Datisca glomerata.</title>
        <authorList>
            <consortium name="US DOE Joint Genome Institute"/>
            <person name="Lucas S."/>
            <person name="Han J."/>
            <person name="Lapidus A."/>
            <person name="Cheng J.-F."/>
            <person name="Goodwin L."/>
            <person name="Pitluck S."/>
            <person name="Peters L."/>
            <person name="Mikhailova N."/>
            <person name="Chertkov O."/>
            <person name="Teshima H."/>
            <person name="Han C."/>
            <person name="Tapia R."/>
            <person name="Land M."/>
            <person name="Hauser L."/>
            <person name="Kyrpides N."/>
            <person name="Ivanova N."/>
            <person name="Pagani I."/>
            <person name="Berry A."/>
            <person name="Pawlowski K."/>
            <person name="Persson T."/>
            <person name="Vanden Heuvel B."/>
            <person name="Benson D."/>
            <person name="Woyke T."/>
        </authorList>
    </citation>
    <scope>NUCLEOTIDE SEQUENCE [LARGE SCALE GENOMIC DNA]</scope>
    <source>
        <strain evidence="5">4085684</strain>
    </source>
</reference>
<keyword evidence="1" id="KW-0808">Transferase</keyword>
<dbReference type="Pfam" id="PF06094">
    <property type="entry name" value="GGACT"/>
    <property type="match status" value="1"/>
</dbReference>
<dbReference type="Proteomes" id="UP000001549">
    <property type="component" value="Chromosome"/>
</dbReference>
<feature type="domain" description="Gamma-glutamylcyclotransferase AIG2-like" evidence="3">
    <location>
        <begin position="4"/>
        <end position="101"/>
    </location>
</feature>
<dbReference type="STRING" id="656024.FsymDg_3984"/>
<dbReference type="AlphaFoldDB" id="F8AVF5"/>
<dbReference type="GO" id="GO:0016740">
    <property type="term" value="F:transferase activity"/>
    <property type="evidence" value="ECO:0007669"/>
    <property type="project" value="UniProtKB-KW"/>
</dbReference>
<evidence type="ECO:0000256" key="2">
    <source>
        <dbReference type="ARBA" id="ARBA00030602"/>
    </source>
</evidence>
<dbReference type="InterPro" id="IPR045038">
    <property type="entry name" value="AIG2-like"/>
</dbReference>
<sequence>MSLLFVYGTLCFPEVARALLGRLPRSRPAAVTGWRAAALPGRAYPGLVPAAVPTALVAGRVLSGLSPRERAVLDAFEGDEYEARRVVLVDGRSVSVYVWRDVTAALDQTWDADAFAAAHLPAFVSRISRRHRS</sequence>
<keyword evidence="5" id="KW-1185">Reference proteome</keyword>
<evidence type="ECO:0000313" key="4">
    <source>
        <dbReference type="EMBL" id="AEH11259.1"/>
    </source>
</evidence>
<accession>F8AVF5</accession>
<dbReference type="PANTHER" id="PTHR31544:SF2">
    <property type="entry name" value="AIG2-LIKE PROTEIN D"/>
    <property type="match status" value="1"/>
</dbReference>
<dbReference type="HOGENOM" id="CLU_093936_4_0_11"/>
<dbReference type="KEGG" id="fsy:FsymDg_3984"/>
<dbReference type="InterPro" id="IPR009288">
    <property type="entry name" value="AIG2-like_dom"/>
</dbReference>
<dbReference type="eggNOG" id="COG2105">
    <property type="taxonomic scope" value="Bacteria"/>
</dbReference>
<protein>
    <recommendedName>
        <fullName evidence="2">Putative gamma-glutamylcyclotransferase</fullName>
    </recommendedName>
</protein>
<dbReference type="EMBL" id="CP002801">
    <property type="protein sequence ID" value="AEH11259.1"/>
    <property type="molecule type" value="Genomic_DNA"/>
</dbReference>
<organism evidence="4 5">
    <name type="scientific">Candidatus Protofrankia datiscae</name>
    <dbReference type="NCBI Taxonomy" id="2716812"/>
    <lineage>
        <taxon>Bacteria</taxon>
        <taxon>Bacillati</taxon>
        <taxon>Actinomycetota</taxon>
        <taxon>Actinomycetes</taxon>
        <taxon>Frankiales</taxon>
        <taxon>Frankiaceae</taxon>
        <taxon>Protofrankia</taxon>
    </lineage>
</organism>
<evidence type="ECO:0000313" key="5">
    <source>
        <dbReference type="Proteomes" id="UP000001549"/>
    </source>
</evidence>
<proteinExistence type="predicted"/>
<evidence type="ECO:0000259" key="3">
    <source>
        <dbReference type="Pfam" id="PF06094"/>
    </source>
</evidence>
<dbReference type="RefSeq" id="WP_013875135.1">
    <property type="nucleotide sequence ID" value="NC_015656.1"/>
</dbReference>
<dbReference type="InterPro" id="IPR013024">
    <property type="entry name" value="GGCT-like"/>
</dbReference>
<gene>
    <name evidence="4" type="ordered locus">FsymDg_3984</name>
</gene>
<dbReference type="Gene3D" id="3.10.490.10">
    <property type="entry name" value="Gamma-glutamyl cyclotransferase-like"/>
    <property type="match status" value="1"/>
</dbReference>